<evidence type="ECO:0000313" key="8">
    <source>
        <dbReference type="Proteomes" id="UP000887561"/>
    </source>
</evidence>
<proteinExistence type="inferred from homology"/>
<dbReference type="Pfam" id="PF25378">
    <property type="entry name" value="PUA_NSUN2"/>
    <property type="match status" value="1"/>
</dbReference>
<evidence type="ECO:0000259" key="7">
    <source>
        <dbReference type="PROSITE" id="PS51686"/>
    </source>
</evidence>
<dbReference type="GO" id="GO:0008173">
    <property type="term" value="F:RNA methyltransferase activity"/>
    <property type="evidence" value="ECO:0007669"/>
    <property type="project" value="InterPro"/>
</dbReference>
<dbReference type="AlphaFoldDB" id="A0A915M8B0"/>
<comment type="caution">
    <text evidence="5">Lacks conserved residue(s) required for the propagation of feature annotation.</text>
</comment>
<protein>
    <submittedName>
        <fullName evidence="9">SAM-dependent MTase RsmB/NOP-type domain-containing protein</fullName>
    </submittedName>
</protein>
<dbReference type="GO" id="GO:0003723">
    <property type="term" value="F:RNA binding"/>
    <property type="evidence" value="ECO:0007669"/>
    <property type="project" value="UniProtKB-UniRule"/>
</dbReference>
<dbReference type="Proteomes" id="UP000887561">
    <property type="component" value="Unplaced"/>
</dbReference>
<dbReference type="InterPro" id="IPR023267">
    <property type="entry name" value="RCMT"/>
</dbReference>
<reference evidence="9" key="1">
    <citation type="submission" date="2022-11" db="UniProtKB">
        <authorList>
            <consortium name="WormBaseParasite"/>
        </authorList>
    </citation>
    <scope>IDENTIFICATION</scope>
</reference>
<dbReference type="InterPro" id="IPR001678">
    <property type="entry name" value="MeTrfase_RsmB-F_NOP2_dom"/>
</dbReference>
<evidence type="ECO:0000313" key="9">
    <source>
        <dbReference type="WBParaSite" id="scaffold314_cov314.g759"/>
    </source>
</evidence>
<dbReference type="InterPro" id="IPR049560">
    <property type="entry name" value="MeTrfase_RsmB-F_NOP2_cat"/>
</dbReference>
<feature type="binding site" evidence="5">
    <location>
        <position position="201"/>
    </location>
    <ligand>
        <name>S-adenosyl-L-methionine</name>
        <dbReference type="ChEBI" id="CHEBI:59789"/>
    </ligand>
</feature>
<keyword evidence="3 5" id="KW-0949">S-adenosyl-L-methionine</keyword>
<dbReference type="Gene3D" id="3.40.50.150">
    <property type="entry name" value="Vaccinia Virus protein VP39"/>
    <property type="match status" value="2"/>
</dbReference>
<keyword evidence="4 5" id="KW-0694">RNA-binding</keyword>
<feature type="region of interest" description="Disordered" evidence="6">
    <location>
        <begin position="1"/>
        <end position="37"/>
    </location>
</feature>
<keyword evidence="1 5" id="KW-0489">Methyltransferase</keyword>
<feature type="active site" description="Nucleophile" evidence="5">
    <location>
        <position position="277"/>
    </location>
</feature>
<feature type="binding site" evidence="5">
    <location>
        <position position="224"/>
    </location>
    <ligand>
        <name>S-adenosyl-L-methionine</name>
        <dbReference type="ChEBI" id="CHEBI:59789"/>
    </ligand>
</feature>
<dbReference type="PRINTS" id="PR02008">
    <property type="entry name" value="RCMTFAMILY"/>
</dbReference>
<evidence type="ECO:0000256" key="6">
    <source>
        <dbReference type="SAM" id="MobiDB-lite"/>
    </source>
</evidence>
<keyword evidence="8" id="KW-1185">Reference proteome</keyword>
<feature type="domain" description="SAM-dependent MTase RsmB/NOP-type" evidence="7">
    <location>
        <begin position="194"/>
        <end position="385"/>
    </location>
</feature>
<dbReference type="Pfam" id="PF01189">
    <property type="entry name" value="Methyltr_RsmB-F"/>
    <property type="match status" value="1"/>
</dbReference>
<dbReference type="InterPro" id="IPR057286">
    <property type="entry name" value="PUA_NSUN2"/>
</dbReference>
<evidence type="ECO:0000256" key="4">
    <source>
        <dbReference type="ARBA" id="ARBA00022884"/>
    </source>
</evidence>
<evidence type="ECO:0000256" key="2">
    <source>
        <dbReference type="ARBA" id="ARBA00022679"/>
    </source>
</evidence>
<dbReference type="PANTHER" id="PTHR22808">
    <property type="entry name" value="NCL1 YEAST -RELATED NOL1/NOP2/FMU SUN DOMAIN-CONTAINING"/>
    <property type="match status" value="1"/>
</dbReference>
<dbReference type="WBParaSite" id="scaffold314_cov314.g759">
    <property type="protein sequence ID" value="scaffold314_cov314.g759"/>
    <property type="gene ID" value="scaffold314_cov314.g759"/>
</dbReference>
<dbReference type="PROSITE" id="PS51686">
    <property type="entry name" value="SAM_MT_RSMB_NOP"/>
    <property type="match status" value="1"/>
</dbReference>
<name>A0A915M8B0_MELJA</name>
<accession>A0A915M8B0</accession>
<comment type="similarity">
    <text evidence="5">Belongs to the class I-like SAM-binding methyltransferase superfamily. RsmB/NOP family.</text>
</comment>
<evidence type="ECO:0000256" key="1">
    <source>
        <dbReference type="ARBA" id="ARBA00022603"/>
    </source>
</evidence>
<evidence type="ECO:0000256" key="5">
    <source>
        <dbReference type="PROSITE-ProRule" id="PRU01023"/>
    </source>
</evidence>
<dbReference type="SUPFAM" id="SSF53335">
    <property type="entry name" value="S-adenosyl-L-methionine-dependent methyltransferases"/>
    <property type="match status" value="1"/>
</dbReference>
<organism evidence="8 9">
    <name type="scientific">Meloidogyne javanica</name>
    <name type="common">Root-knot nematode worm</name>
    <dbReference type="NCBI Taxonomy" id="6303"/>
    <lineage>
        <taxon>Eukaryota</taxon>
        <taxon>Metazoa</taxon>
        <taxon>Ecdysozoa</taxon>
        <taxon>Nematoda</taxon>
        <taxon>Chromadorea</taxon>
        <taxon>Rhabditida</taxon>
        <taxon>Tylenchina</taxon>
        <taxon>Tylenchomorpha</taxon>
        <taxon>Tylenchoidea</taxon>
        <taxon>Meloidogynidae</taxon>
        <taxon>Meloidogyninae</taxon>
        <taxon>Meloidogyne</taxon>
        <taxon>Meloidogyne incognita group</taxon>
    </lineage>
</organism>
<keyword evidence="2 5" id="KW-0808">Transferase</keyword>
<dbReference type="InterPro" id="IPR029063">
    <property type="entry name" value="SAM-dependent_MTases_sf"/>
</dbReference>
<feature type="compositionally biased region" description="Basic residues" evidence="6">
    <location>
        <begin position="24"/>
        <end position="37"/>
    </location>
</feature>
<dbReference type="GO" id="GO:0001510">
    <property type="term" value="P:RNA methylation"/>
    <property type="evidence" value="ECO:0007669"/>
    <property type="project" value="InterPro"/>
</dbReference>
<evidence type="ECO:0000256" key="3">
    <source>
        <dbReference type="ARBA" id="ARBA00022691"/>
    </source>
</evidence>
<sequence>MENNNDVDCLPLDDEENGLSPAKKFPKKSASREKKSKQGVRQNYVIREIIPVNEKLFSFYRQQQIIPKSEWDDFVAALRELPVSFRIQCSLRERDHLDEYIQSKFVKEIENIAKDSPEIDPPRRVPYVPYAYQTKMSRTAIRGHPILKDLHEFLINETELGYISRQELCSMIPPLFLDIQPHHLVLDACAAPGNVVVVSHDSGQFPVMLDSNKQPLLFDRILCDVICSGDGTFRKNPELWNNWEPMKGIHLHKLQLQIARRCFELLKPGGLMCYSTCSLNPLEDEAVIAQLLRHFNKEIELVDVSRKILDLKRTKGISYWKVFNKNLDEYSSIEDVPKEALRHFKPSMFPPKIGEIETMHLDYCFRILPHQQDTGGFFVAILRRKEIAKLNGLPILIPWITKRIIDIPTSLFIRILHGGQTNLKEKETSQYLPLIELGEEEHFLFKGLEPGTIILRLLEPFPKEVCAWIGANSISAFVSREERFHLLSILGEDIIKLKRKTVTCRQEKAAAKLNKEKDLINDVEESNEV</sequence>